<keyword evidence="3" id="KW-1185">Reference proteome</keyword>
<evidence type="ECO:0000313" key="2">
    <source>
        <dbReference type="EMBL" id="KAL0923201.1"/>
    </source>
</evidence>
<comment type="caution">
    <text evidence="2">The sequence shown here is derived from an EMBL/GenBank/DDBJ whole genome shotgun (WGS) entry which is preliminary data.</text>
</comment>
<proteinExistence type="predicted"/>
<dbReference type="AlphaFoldDB" id="A0ABD0VKC5"/>
<sequence length="94" mass="10255">MSIMRTQESQYIVNLEDERMKKSKSMDSLSSFTGSKSCVCSPTTHPGSFRCRYHRQPSNQSTFSSSTAAAAAQKAEALPPACSSLKEQKTAEGK</sequence>
<reference evidence="2 3" key="1">
    <citation type="journal article" date="2024" name="Plant Biotechnol. J.">
        <title>Dendrobium thyrsiflorum genome and its molecular insights into genes involved in important horticultural traits.</title>
        <authorList>
            <person name="Chen B."/>
            <person name="Wang J.Y."/>
            <person name="Zheng P.J."/>
            <person name="Li K.L."/>
            <person name="Liang Y.M."/>
            <person name="Chen X.F."/>
            <person name="Zhang C."/>
            <person name="Zhao X."/>
            <person name="He X."/>
            <person name="Zhang G.Q."/>
            <person name="Liu Z.J."/>
            <person name="Xu Q."/>
        </authorList>
    </citation>
    <scope>NUCLEOTIDE SEQUENCE [LARGE SCALE GENOMIC DNA]</scope>
    <source>
        <strain evidence="2">GZMU011</strain>
    </source>
</reference>
<feature type="region of interest" description="Disordered" evidence="1">
    <location>
        <begin position="56"/>
        <end position="94"/>
    </location>
</feature>
<dbReference type="EMBL" id="JANQDX010000006">
    <property type="protein sequence ID" value="KAL0923201.1"/>
    <property type="molecule type" value="Genomic_DNA"/>
</dbReference>
<dbReference type="Proteomes" id="UP001552299">
    <property type="component" value="Unassembled WGS sequence"/>
</dbReference>
<organism evidence="2 3">
    <name type="scientific">Dendrobium thyrsiflorum</name>
    <name type="common">Pinecone-like raceme dendrobium</name>
    <name type="synonym">Orchid</name>
    <dbReference type="NCBI Taxonomy" id="117978"/>
    <lineage>
        <taxon>Eukaryota</taxon>
        <taxon>Viridiplantae</taxon>
        <taxon>Streptophyta</taxon>
        <taxon>Embryophyta</taxon>
        <taxon>Tracheophyta</taxon>
        <taxon>Spermatophyta</taxon>
        <taxon>Magnoliopsida</taxon>
        <taxon>Liliopsida</taxon>
        <taxon>Asparagales</taxon>
        <taxon>Orchidaceae</taxon>
        <taxon>Epidendroideae</taxon>
        <taxon>Malaxideae</taxon>
        <taxon>Dendrobiinae</taxon>
        <taxon>Dendrobium</taxon>
    </lineage>
</organism>
<evidence type="ECO:0000313" key="3">
    <source>
        <dbReference type="Proteomes" id="UP001552299"/>
    </source>
</evidence>
<evidence type="ECO:0000256" key="1">
    <source>
        <dbReference type="SAM" id="MobiDB-lite"/>
    </source>
</evidence>
<name>A0ABD0VKC5_DENTH</name>
<gene>
    <name evidence="2" type="ORF">M5K25_007246</name>
</gene>
<protein>
    <submittedName>
        <fullName evidence="2">Uncharacterized protein</fullName>
    </submittedName>
</protein>
<feature type="compositionally biased region" description="Low complexity" evidence="1">
    <location>
        <begin position="56"/>
        <end position="81"/>
    </location>
</feature>
<dbReference type="PANTHER" id="PTHR33132">
    <property type="entry name" value="OSJNBB0118P14.9 PROTEIN"/>
    <property type="match status" value="1"/>
</dbReference>
<accession>A0ABD0VKC5</accession>
<dbReference type="PANTHER" id="PTHR33132:SF128">
    <property type="entry name" value="OS01G0778900 PROTEIN"/>
    <property type="match status" value="1"/>
</dbReference>